<dbReference type="Proteomes" id="UP001470230">
    <property type="component" value="Unassembled WGS sequence"/>
</dbReference>
<dbReference type="EMBL" id="JAPFFF010000006">
    <property type="protein sequence ID" value="KAK8887557.1"/>
    <property type="molecule type" value="Genomic_DNA"/>
</dbReference>
<evidence type="ECO:0000313" key="2">
    <source>
        <dbReference type="EMBL" id="KAK8887557.1"/>
    </source>
</evidence>
<comment type="caution">
    <text evidence="2">The sequence shown here is derived from an EMBL/GenBank/DDBJ whole genome shotgun (WGS) entry which is preliminary data.</text>
</comment>
<sequence length="367" mass="44686">MLKPKIPLDRIYRVFFCDDQYSGSDIEDSDSSLSEEVPVPETMNDYTVIKLGEKPVPTKPLLPKYPKFDRKVIPNNIPSMFYSVKIQLPPEPEYVPPPRPKPRKCNPENFKRNAYKRELCGKTPFEQDLLIIKHRQDVLDEFYPQKPEPKKNFKPPKMYYREEEERRKAKEEMEKQQDKEIFEAMRKEERRRRRFEREAEKLRKEKEERQSYLQGEIESAKEEQRAWLEEEKQINREKWKNFVPDRPTRASQLRDETCRRKMEREFIDDRREKLNAEMRKEIEKEQMKRLSMTLLRLKPSDETKNSADKMRKEMQRNTRNWNRWLKLVEQDIGRQTMLERIYDENENMMLAKEDKTEPKTDTKKPAS</sequence>
<feature type="region of interest" description="Disordered" evidence="1">
    <location>
        <begin position="163"/>
        <end position="216"/>
    </location>
</feature>
<gene>
    <name evidence="2" type="ORF">M9Y10_038606</name>
</gene>
<evidence type="ECO:0000313" key="3">
    <source>
        <dbReference type="Proteomes" id="UP001470230"/>
    </source>
</evidence>
<feature type="compositionally biased region" description="Basic and acidic residues" evidence="1">
    <location>
        <begin position="195"/>
        <end position="210"/>
    </location>
</feature>
<proteinExistence type="predicted"/>
<keyword evidence="3" id="KW-1185">Reference proteome</keyword>
<name>A0ABR2K8U9_9EUKA</name>
<organism evidence="2 3">
    <name type="scientific">Tritrichomonas musculus</name>
    <dbReference type="NCBI Taxonomy" id="1915356"/>
    <lineage>
        <taxon>Eukaryota</taxon>
        <taxon>Metamonada</taxon>
        <taxon>Parabasalia</taxon>
        <taxon>Tritrichomonadida</taxon>
        <taxon>Tritrichomonadidae</taxon>
        <taxon>Tritrichomonas</taxon>
    </lineage>
</organism>
<accession>A0ABR2K8U9</accession>
<feature type="compositionally biased region" description="Basic and acidic residues" evidence="1">
    <location>
        <begin position="298"/>
        <end position="314"/>
    </location>
</feature>
<protein>
    <submittedName>
        <fullName evidence="2">Uncharacterized protein</fullName>
    </submittedName>
</protein>
<reference evidence="2 3" key="1">
    <citation type="submission" date="2024-04" db="EMBL/GenBank/DDBJ databases">
        <title>Tritrichomonas musculus Genome.</title>
        <authorList>
            <person name="Alves-Ferreira E."/>
            <person name="Grigg M."/>
            <person name="Lorenzi H."/>
            <person name="Galac M."/>
        </authorList>
    </citation>
    <scope>NUCLEOTIDE SEQUENCE [LARGE SCALE GENOMIC DNA]</scope>
    <source>
        <strain evidence="2 3">EAF2021</strain>
    </source>
</reference>
<feature type="region of interest" description="Disordered" evidence="1">
    <location>
        <begin position="295"/>
        <end position="314"/>
    </location>
</feature>
<feature type="compositionally biased region" description="Basic and acidic residues" evidence="1">
    <location>
        <begin position="163"/>
        <end position="188"/>
    </location>
</feature>
<evidence type="ECO:0000256" key="1">
    <source>
        <dbReference type="SAM" id="MobiDB-lite"/>
    </source>
</evidence>